<dbReference type="Proteomes" id="UP001240150">
    <property type="component" value="Chromosome"/>
</dbReference>
<dbReference type="CDD" id="cd16917">
    <property type="entry name" value="HATPase_UhpB-NarQ-NarX-like"/>
    <property type="match status" value="1"/>
</dbReference>
<dbReference type="PANTHER" id="PTHR24421:SF10">
    <property type="entry name" value="NITRATE_NITRITE SENSOR PROTEIN NARQ"/>
    <property type="match status" value="1"/>
</dbReference>
<keyword evidence="8" id="KW-0902">Two-component regulatory system</keyword>
<dbReference type="Gene3D" id="3.30.565.10">
    <property type="entry name" value="Histidine kinase-like ATPase, C-terminal domain"/>
    <property type="match status" value="1"/>
</dbReference>
<evidence type="ECO:0000256" key="5">
    <source>
        <dbReference type="ARBA" id="ARBA00022741"/>
    </source>
</evidence>
<gene>
    <name evidence="12" type="ORF">ACTOB_003536</name>
</gene>
<evidence type="ECO:0000313" key="12">
    <source>
        <dbReference type="EMBL" id="WIM99870.1"/>
    </source>
</evidence>
<dbReference type="SUPFAM" id="SSF55874">
    <property type="entry name" value="ATPase domain of HSP90 chaperone/DNA topoisomerase II/histidine kinase"/>
    <property type="match status" value="1"/>
</dbReference>
<sequence length="376" mass="39753">MFERLGAPSRWSLALLFPIALLLVAFMPIGATALWVAALLLTLALPVGLMRRHALSALIVVLVSGAVFVPAVHNMFAGRAMLIPLLVLADIMVGNVAASTSRWRSIPAALVTVAVQMALAAVDNPTGLVTVWTVELLAVVTAWLIGNSVRQRRQYAVAQRAEAEVRAVQAERLRIARELHDMIAHSIGVISVQAGMGRRVIDTQPAEARNALAAIEETSRDTAAALRRMLGTLRRNDVESGPAAREPAPGLGDLESLIARTEKAGLRVGLLRSGTPASLPADIDLSAFRIVQEAMTNVIRHAGTDRCDVVIEQDDQELTIEVTDGGRGGAGLSDHGYGIAGMRERVSLLGGDFSAGPRASGGFRVHARIPLPGAGA</sequence>
<organism evidence="12 13">
    <name type="scientific">Actinoplanes oblitus</name>
    <dbReference type="NCBI Taxonomy" id="3040509"/>
    <lineage>
        <taxon>Bacteria</taxon>
        <taxon>Bacillati</taxon>
        <taxon>Actinomycetota</taxon>
        <taxon>Actinomycetes</taxon>
        <taxon>Micromonosporales</taxon>
        <taxon>Micromonosporaceae</taxon>
        <taxon>Actinoplanes</taxon>
    </lineage>
</organism>
<keyword evidence="6 12" id="KW-0418">Kinase</keyword>
<keyword evidence="9" id="KW-0472">Membrane</keyword>
<evidence type="ECO:0000313" key="13">
    <source>
        <dbReference type="Proteomes" id="UP001240150"/>
    </source>
</evidence>
<feature type="transmembrane region" description="Helical" evidence="9">
    <location>
        <begin position="15"/>
        <end position="42"/>
    </location>
</feature>
<feature type="domain" description="Signal transduction histidine kinase subgroup 3 dimerisation and phosphoacceptor" evidence="11">
    <location>
        <begin position="171"/>
        <end position="235"/>
    </location>
</feature>
<dbReference type="InterPro" id="IPR011712">
    <property type="entry name" value="Sig_transdc_His_kin_sub3_dim/P"/>
</dbReference>
<keyword evidence="9" id="KW-0812">Transmembrane</keyword>
<dbReference type="InterPro" id="IPR036890">
    <property type="entry name" value="HATPase_C_sf"/>
</dbReference>
<dbReference type="InterPro" id="IPR050482">
    <property type="entry name" value="Sensor_HK_TwoCompSys"/>
</dbReference>
<protein>
    <recommendedName>
        <fullName evidence="2">histidine kinase</fullName>
        <ecNumber evidence="2">2.7.13.3</ecNumber>
    </recommendedName>
</protein>
<dbReference type="PANTHER" id="PTHR24421">
    <property type="entry name" value="NITRATE/NITRITE SENSOR PROTEIN NARX-RELATED"/>
    <property type="match status" value="1"/>
</dbReference>
<evidence type="ECO:0000259" key="10">
    <source>
        <dbReference type="Pfam" id="PF02518"/>
    </source>
</evidence>
<feature type="domain" description="Histidine kinase/HSP90-like ATPase" evidence="10">
    <location>
        <begin position="287"/>
        <end position="372"/>
    </location>
</feature>
<dbReference type="Pfam" id="PF02518">
    <property type="entry name" value="HATPase_c"/>
    <property type="match status" value="1"/>
</dbReference>
<evidence type="ECO:0000256" key="4">
    <source>
        <dbReference type="ARBA" id="ARBA00022679"/>
    </source>
</evidence>
<dbReference type="InterPro" id="IPR003594">
    <property type="entry name" value="HATPase_dom"/>
</dbReference>
<feature type="transmembrane region" description="Helical" evidence="9">
    <location>
        <begin position="128"/>
        <end position="146"/>
    </location>
</feature>
<feature type="transmembrane region" description="Helical" evidence="9">
    <location>
        <begin position="79"/>
        <end position="98"/>
    </location>
</feature>
<proteinExistence type="predicted"/>
<name>A0ABY8WV67_9ACTN</name>
<keyword evidence="4" id="KW-0808">Transferase</keyword>
<dbReference type="GO" id="GO:0016301">
    <property type="term" value="F:kinase activity"/>
    <property type="evidence" value="ECO:0007669"/>
    <property type="project" value="UniProtKB-KW"/>
</dbReference>
<dbReference type="Gene3D" id="1.20.5.1930">
    <property type="match status" value="1"/>
</dbReference>
<comment type="catalytic activity">
    <reaction evidence="1">
        <text>ATP + protein L-histidine = ADP + protein N-phospho-L-histidine.</text>
        <dbReference type="EC" id="2.7.13.3"/>
    </reaction>
</comment>
<feature type="transmembrane region" description="Helical" evidence="9">
    <location>
        <begin position="54"/>
        <end position="73"/>
    </location>
</feature>
<feature type="transmembrane region" description="Helical" evidence="9">
    <location>
        <begin position="105"/>
        <end position="122"/>
    </location>
</feature>
<keyword evidence="9" id="KW-1133">Transmembrane helix</keyword>
<reference evidence="12 13" key="1">
    <citation type="submission" date="2023-06" db="EMBL/GenBank/DDBJ databases">
        <authorList>
            <person name="Yushchuk O."/>
            <person name="Binda E."/>
            <person name="Ruckert-Reed C."/>
            <person name="Fedorenko V."/>
            <person name="Kalinowski J."/>
            <person name="Marinelli F."/>
        </authorList>
    </citation>
    <scope>NUCLEOTIDE SEQUENCE [LARGE SCALE GENOMIC DNA]</scope>
    <source>
        <strain evidence="12 13">NRRL 3884</strain>
    </source>
</reference>
<dbReference type="RefSeq" id="WP_284921309.1">
    <property type="nucleotide sequence ID" value="NZ_CP126980.1"/>
</dbReference>
<evidence type="ECO:0000256" key="8">
    <source>
        <dbReference type="ARBA" id="ARBA00023012"/>
    </source>
</evidence>
<evidence type="ECO:0000256" key="7">
    <source>
        <dbReference type="ARBA" id="ARBA00022840"/>
    </source>
</evidence>
<keyword evidence="13" id="KW-1185">Reference proteome</keyword>
<keyword evidence="7" id="KW-0067">ATP-binding</keyword>
<evidence type="ECO:0000256" key="2">
    <source>
        <dbReference type="ARBA" id="ARBA00012438"/>
    </source>
</evidence>
<evidence type="ECO:0000256" key="9">
    <source>
        <dbReference type="SAM" id="Phobius"/>
    </source>
</evidence>
<evidence type="ECO:0000259" key="11">
    <source>
        <dbReference type="Pfam" id="PF07730"/>
    </source>
</evidence>
<evidence type="ECO:0000256" key="6">
    <source>
        <dbReference type="ARBA" id="ARBA00022777"/>
    </source>
</evidence>
<dbReference type="Pfam" id="PF07730">
    <property type="entry name" value="HisKA_3"/>
    <property type="match status" value="1"/>
</dbReference>
<accession>A0ABY8WV67</accession>
<keyword evidence="3" id="KW-0597">Phosphoprotein</keyword>
<evidence type="ECO:0000256" key="3">
    <source>
        <dbReference type="ARBA" id="ARBA00022553"/>
    </source>
</evidence>
<keyword evidence="5" id="KW-0547">Nucleotide-binding</keyword>
<dbReference type="EC" id="2.7.13.3" evidence="2"/>
<dbReference type="EMBL" id="CP126980">
    <property type="protein sequence ID" value="WIM99870.1"/>
    <property type="molecule type" value="Genomic_DNA"/>
</dbReference>
<evidence type="ECO:0000256" key="1">
    <source>
        <dbReference type="ARBA" id="ARBA00000085"/>
    </source>
</evidence>